<dbReference type="EMBL" id="JWIN03000023">
    <property type="protein sequence ID" value="KAB1258879.1"/>
    <property type="molecule type" value="Genomic_DNA"/>
</dbReference>
<dbReference type="GO" id="GO:0000981">
    <property type="term" value="F:DNA-binding transcription factor activity, RNA polymerase II-specific"/>
    <property type="evidence" value="ECO:0007669"/>
    <property type="project" value="TreeGrafter"/>
</dbReference>
<evidence type="ECO:0000256" key="1">
    <source>
        <dbReference type="ARBA" id="ARBA00023125"/>
    </source>
</evidence>
<feature type="domain" description="BHLH" evidence="2">
    <location>
        <begin position="21"/>
        <end position="73"/>
    </location>
</feature>
<dbReference type="Pfam" id="PF00010">
    <property type="entry name" value="HLH"/>
    <property type="match status" value="1"/>
</dbReference>
<evidence type="ECO:0000313" key="4">
    <source>
        <dbReference type="Proteomes" id="UP000299084"/>
    </source>
</evidence>
<dbReference type="AlphaFoldDB" id="A0A5N4CIW6"/>
<organism evidence="3 4">
    <name type="scientific">Camelus dromedarius</name>
    <name type="common">Dromedary</name>
    <name type="synonym">Arabian camel</name>
    <dbReference type="NCBI Taxonomy" id="9838"/>
    <lineage>
        <taxon>Eukaryota</taxon>
        <taxon>Metazoa</taxon>
        <taxon>Chordata</taxon>
        <taxon>Craniata</taxon>
        <taxon>Vertebrata</taxon>
        <taxon>Euteleostomi</taxon>
        <taxon>Mammalia</taxon>
        <taxon>Eutheria</taxon>
        <taxon>Laurasiatheria</taxon>
        <taxon>Artiodactyla</taxon>
        <taxon>Tylopoda</taxon>
        <taxon>Camelidae</taxon>
        <taxon>Camelus</taxon>
    </lineage>
</organism>
<reference evidence="3 4" key="1">
    <citation type="journal article" date="2019" name="Mol. Ecol. Resour.">
        <title>Improving Illumina assemblies with Hi-C and long reads: an example with the North African dromedary.</title>
        <authorList>
            <person name="Elbers J.P."/>
            <person name="Rogers M.F."/>
            <person name="Perelman P.L."/>
            <person name="Proskuryakova A.A."/>
            <person name="Serdyukova N.A."/>
            <person name="Johnson W.E."/>
            <person name="Horin P."/>
            <person name="Corander J."/>
            <person name="Murphy D."/>
            <person name="Burger P.A."/>
        </authorList>
    </citation>
    <scope>NUCLEOTIDE SEQUENCE [LARGE SCALE GENOMIC DNA]</scope>
    <source>
        <strain evidence="3">Drom800</strain>
        <tissue evidence="3">Blood</tissue>
    </source>
</reference>
<dbReference type="InterPro" id="IPR050283">
    <property type="entry name" value="E-box_TF_Regulators"/>
</dbReference>
<name>A0A5N4CIW6_CAMDR</name>
<comment type="caution">
    <text evidence="3">The sequence shown here is derived from an EMBL/GenBank/DDBJ whole genome shotgun (WGS) entry which is preliminary data.</text>
</comment>
<sequence length="76" mass="8620">MNDDFCRALVDRRPAGPPGCLPLAKRNERERQRVRCVNEGYAASAATSPAPWRRKRLSKVETLRAAIRYISTCRSC</sequence>
<dbReference type="InterPro" id="IPR011598">
    <property type="entry name" value="bHLH_dom"/>
</dbReference>
<evidence type="ECO:0000259" key="2">
    <source>
        <dbReference type="PROSITE" id="PS50888"/>
    </source>
</evidence>
<protein>
    <submittedName>
        <fullName evidence="3">Achaete-scute-like protein 3</fullName>
    </submittedName>
</protein>
<accession>A0A5N4CIW6</accession>
<dbReference type="SMART" id="SM00353">
    <property type="entry name" value="HLH"/>
    <property type="match status" value="1"/>
</dbReference>
<dbReference type="PROSITE" id="PS50888">
    <property type="entry name" value="BHLH"/>
    <property type="match status" value="1"/>
</dbReference>
<proteinExistence type="predicted"/>
<dbReference type="Proteomes" id="UP000299084">
    <property type="component" value="Unassembled WGS sequence"/>
</dbReference>
<dbReference type="GO" id="GO:0032502">
    <property type="term" value="P:developmental process"/>
    <property type="evidence" value="ECO:0007669"/>
    <property type="project" value="TreeGrafter"/>
</dbReference>
<keyword evidence="4" id="KW-1185">Reference proteome</keyword>
<keyword evidence="1" id="KW-0238">DNA-binding</keyword>
<gene>
    <name evidence="3" type="ORF">Cadr_000023044</name>
</gene>
<dbReference type="PANTHER" id="PTHR23349">
    <property type="entry name" value="BASIC HELIX-LOOP-HELIX TRANSCRIPTION FACTOR, TWIST"/>
    <property type="match status" value="1"/>
</dbReference>
<dbReference type="Gene3D" id="4.10.280.10">
    <property type="entry name" value="Helix-loop-helix DNA-binding domain"/>
    <property type="match status" value="1"/>
</dbReference>
<dbReference type="GO" id="GO:0046983">
    <property type="term" value="F:protein dimerization activity"/>
    <property type="evidence" value="ECO:0007669"/>
    <property type="project" value="InterPro"/>
</dbReference>
<evidence type="ECO:0000313" key="3">
    <source>
        <dbReference type="EMBL" id="KAB1258879.1"/>
    </source>
</evidence>
<dbReference type="SUPFAM" id="SSF47459">
    <property type="entry name" value="HLH, helix-loop-helix DNA-binding domain"/>
    <property type="match status" value="1"/>
</dbReference>
<dbReference type="GO" id="GO:0000977">
    <property type="term" value="F:RNA polymerase II transcription regulatory region sequence-specific DNA binding"/>
    <property type="evidence" value="ECO:0007669"/>
    <property type="project" value="TreeGrafter"/>
</dbReference>
<dbReference type="PANTHER" id="PTHR23349:SF108">
    <property type="entry name" value="BHLH DOMAIN-CONTAINING PROTEIN"/>
    <property type="match status" value="1"/>
</dbReference>
<dbReference type="InterPro" id="IPR036638">
    <property type="entry name" value="HLH_DNA-bd_sf"/>
</dbReference>